<evidence type="ECO:0000313" key="2">
    <source>
        <dbReference type="Proteomes" id="UP001159363"/>
    </source>
</evidence>
<protein>
    <submittedName>
        <fullName evidence="1">Uncharacterized protein</fullName>
    </submittedName>
</protein>
<accession>A0ABQ9INV0</accession>
<evidence type="ECO:0000313" key="1">
    <source>
        <dbReference type="EMBL" id="KAJ8898364.1"/>
    </source>
</evidence>
<comment type="caution">
    <text evidence="1">The sequence shown here is derived from an EMBL/GenBank/DDBJ whole genome shotgun (WGS) entry which is preliminary data.</text>
</comment>
<sequence>METQGENLTKWQRQKLDAVIGQFCDVLTEILGKYELFPFSIWVEDDKLVRCTPYQCSPPKPLAFSKMIADQETGYHSQERITLCFSCVSRQKEGAW</sequence>
<dbReference type="Proteomes" id="UP001159363">
    <property type="component" value="Chromosome 1"/>
</dbReference>
<proteinExistence type="predicted"/>
<name>A0ABQ9INV0_9NEOP</name>
<reference evidence="1 2" key="1">
    <citation type="submission" date="2023-02" db="EMBL/GenBank/DDBJ databases">
        <title>LHISI_Scaffold_Assembly.</title>
        <authorList>
            <person name="Stuart O.P."/>
            <person name="Cleave R."/>
            <person name="Magrath M.J.L."/>
            <person name="Mikheyev A.S."/>
        </authorList>
    </citation>
    <scope>NUCLEOTIDE SEQUENCE [LARGE SCALE GENOMIC DNA]</scope>
    <source>
        <strain evidence="1">Daus_M_001</strain>
        <tissue evidence="1">Leg muscle</tissue>
    </source>
</reference>
<keyword evidence="2" id="KW-1185">Reference proteome</keyword>
<dbReference type="EMBL" id="JARBHB010000001">
    <property type="protein sequence ID" value="KAJ8898364.1"/>
    <property type="molecule type" value="Genomic_DNA"/>
</dbReference>
<gene>
    <name evidence="1" type="ORF">PR048_003724</name>
</gene>
<organism evidence="1 2">
    <name type="scientific">Dryococelus australis</name>
    <dbReference type="NCBI Taxonomy" id="614101"/>
    <lineage>
        <taxon>Eukaryota</taxon>
        <taxon>Metazoa</taxon>
        <taxon>Ecdysozoa</taxon>
        <taxon>Arthropoda</taxon>
        <taxon>Hexapoda</taxon>
        <taxon>Insecta</taxon>
        <taxon>Pterygota</taxon>
        <taxon>Neoptera</taxon>
        <taxon>Polyneoptera</taxon>
        <taxon>Phasmatodea</taxon>
        <taxon>Verophasmatodea</taxon>
        <taxon>Anareolatae</taxon>
        <taxon>Phasmatidae</taxon>
        <taxon>Eurycanthinae</taxon>
        <taxon>Dryococelus</taxon>
    </lineage>
</organism>